<proteinExistence type="predicted"/>
<dbReference type="Gene3D" id="2.80.10.50">
    <property type="match status" value="1"/>
</dbReference>
<reference evidence="2" key="1">
    <citation type="journal article" date="2019" name="Int. J. Syst. Evol. Microbiol.">
        <title>The Global Catalogue of Microorganisms (GCM) 10K type strain sequencing project: providing services to taxonomists for standard genome sequencing and annotation.</title>
        <authorList>
            <consortium name="The Broad Institute Genomics Platform"/>
            <consortium name="The Broad Institute Genome Sequencing Center for Infectious Disease"/>
            <person name="Wu L."/>
            <person name="Ma J."/>
        </authorList>
    </citation>
    <scope>NUCLEOTIDE SEQUENCE [LARGE SCALE GENOMIC DNA]</scope>
    <source>
        <strain evidence="2">JCM 16929</strain>
    </source>
</reference>
<dbReference type="RefSeq" id="WP_344801970.1">
    <property type="nucleotide sequence ID" value="NZ_BAABAB010000006.1"/>
</dbReference>
<dbReference type="InterPro" id="IPR028994">
    <property type="entry name" value="Integrin_alpha_N"/>
</dbReference>
<gene>
    <name evidence="1" type="ORF">GCM10022236_09800</name>
</gene>
<dbReference type="PROSITE" id="PS50231">
    <property type="entry name" value="RICIN_B_LECTIN"/>
    <property type="match status" value="1"/>
</dbReference>
<comment type="caution">
    <text evidence="1">The sequence shown here is derived from an EMBL/GenBank/DDBJ whole genome shotgun (WGS) entry which is preliminary data.</text>
</comment>
<protein>
    <recommendedName>
        <fullName evidence="3">Ricin B lectin domain-containing protein</fullName>
    </recommendedName>
</protein>
<dbReference type="Proteomes" id="UP001501490">
    <property type="component" value="Unassembled WGS sequence"/>
</dbReference>
<evidence type="ECO:0000313" key="2">
    <source>
        <dbReference type="Proteomes" id="UP001501490"/>
    </source>
</evidence>
<dbReference type="Gene3D" id="2.40.128.340">
    <property type="match status" value="1"/>
</dbReference>
<dbReference type="CDD" id="cd00161">
    <property type="entry name" value="beta-trefoil_Ricin-like"/>
    <property type="match status" value="1"/>
</dbReference>
<keyword evidence="2" id="KW-1185">Reference proteome</keyword>
<dbReference type="InterPro" id="IPR035992">
    <property type="entry name" value="Ricin_B-like_lectins"/>
</dbReference>
<name>A0ABP6ZIX3_9ACTN</name>
<dbReference type="EMBL" id="BAABAB010000006">
    <property type="protein sequence ID" value="GAA3610167.1"/>
    <property type="molecule type" value="Genomic_DNA"/>
</dbReference>
<evidence type="ECO:0008006" key="3">
    <source>
        <dbReference type="Google" id="ProtNLM"/>
    </source>
</evidence>
<evidence type="ECO:0000313" key="1">
    <source>
        <dbReference type="EMBL" id="GAA3610167.1"/>
    </source>
</evidence>
<dbReference type="SUPFAM" id="SSF69318">
    <property type="entry name" value="Integrin alpha N-terminal domain"/>
    <property type="match status" value="1"/>
</dbReference>
<sequence>MTSTAPIGRTRTQHLAARGAGIAFVLGLTLVLGTVSPASSQPPAGPPANLKAITAMDSRRSEIRHEADPGSTSGKAKVWTNVKALAAAASVGTPTQNMGNPADKTVLQSDKVSIAATTDTADGTSSTNVTTQQATALNEAMSAVDTTKTTAAEPEGGRALIDHQYPSHGGRFVNGKADSTLAFRESLAGSDGLWQLGTTNQTAEQYGMGSPAGAPAVGTTYVITQGQTAITNTSTAGNAALGASPASTAVGSAPNDSQQWAVVDAGNGLVQLVSRADGLCLTHQGPDSQYTATIDACSSDASRQWLVLDDGGLLILPPTGRVQVASALGSASGSGNPGKLVPTSQAGFPQTWQFRPIDEPGGSVPTWSVPRTGGDTAGNISAPYDMSVGDLDGVVSTDGLYHDEAVVAYTDSDDRWALRVVDYNANTSHLLVTAPDPSIDFSKNGWMEGSTWYPGSVFAQIGDFDGDGRNEILAGYQDSGGQYRLSFWRYTAGDDGSRSLTLAVNKDDCAQCDGIPFDGIGDAPTLVAGYNTVAVGDFDGDGATDLAVAYATSAKGNLDSTEQVPNLGIVTFTGALTIRSVEVTPTGIAKNTYLPQAVQGDLTRTGSGLRLQAGVFSMDASQGYGYQRRELAMGWVAGYFKGENNWDDGQGNWDVYGRQPQFQLYAVNDADCPSDSTHQVCTDTTPLSTEQPDLASPFPTSEWTYDLVRHGQPQPDVSPMAMEAGAYGGSGDADPPVWGLWFARWSPNKNLGDSTSRMAYQVATSWVVPWQSATAPDTVVTTDSHATATSTPVSYGVTAYDRFGDSVYLGSPVLFDVDNSRSLDMLAAEPPKHADYLNGAMSKAALSSGYYLTTTSKSGTEWTNSVSNQNTYSNGGSTEDSVKGTLAAGLGPFDEKSSLELKQSFKKAWTGSHTTSTDISGSKSMAITSNAVDDDVIWSSLHDYQVYRYPVLGNLAGGTSCNGSPCNPYYEVTIPGSTTYMSQTGLSDADYSPSWQNNNALSYPVVDANGVLPLPDAGAYSYVDGSGNTQTTDTPLYDEANQLGGATTSVTLSLGSSTGGSTTTTSGRNWDTDTQIGASASLTFGIPKVDGGTLDFSTTNGFEASRTFLNTTVATNKTTSGTEFVLNTAEIPASQGFEVGSAVYYSAAGTPKVVHGVNLTNTAYGTYFTSANTYGTDSDVALNLPGRISIEADSDDNVQVPYLSTSDERQLIRGFQTLQVDDSNDLLPTAGSPFGVNPTSGTRVQFRLPVSNLSLVAMPSATTALFFAVPVNGLNNAVTGTPLTIGTVAVPALGAQASTTITSPIWTAPKVTDAQQYRIFVILDGKGTMPEIHPFAGTVCAGDVLDPDDPADALYDLTSTDPTAPDPTGCGQNNQGYGLLTVNPVALSGEVGSPDKPADVTLDGAGLLDGNKAHVKLGTSSPVPVVPLNANLRGLVYTKADRHSADNQPVIVYDGKPADGKIIYTGRMHGVSADSGGVMPFTWKPTEPGLHELHTVILGSQTAGQDDEQIFRVWVDSKPLVKPFAVTASVDQPAIEAGGSATISGKVGPALDKAEDRDVELQVRRGDGWAPVLEKNTAADGSYSFTVPEPTAGTYVYRVKKNAAGRRSAAYSPELTVTVLKGFVVTAKVGPPAIDLGQATRISGTVVPVQASAADRTVQLQVRSGSTWSRVADGSTTATGTYAFSVRPRAQGSYAYRVLKLGTGQLKAASSPTVTVEVTQQFTVTAKAAPTKITIGRKATISGTVTPRLASAVDRGVQLELKTGSSWKKLSTEHTSAGGTYSFTVKPTRKGNYSYRVVKTAAAGKRAAASPIVKITVRPR</sequence>
<dbReference type="SUPFAM" id="SSF50370">
    <property type="entry name" value="Ricin B-like lectins"/>
    <property type="match status" value="1"/>
</dbReference>
<accession>A0ABP6ZIX3</accession>
<organism evidence="1 2">
    <name type="scientific">Microlunatus ginsengisoli</name>
    <dbReference type="NCBI Taxonomy" id="363863"/>
    <lineage>
        <taxon>Bacteria</taxon>
        <taxon>Bacillati</taxon>
        <taxon>Actinomycetota</taxon>
        <taxon>Actinomycetes</taxon>
        <taxon>Propionibacteriales</taxon>
        <taxon>Propionibacteriaceae</taxon>
        <taxon>Microlunatus</taxon>
    </lineage>
</organism>